<feature type="transmembrane region" description="Helical" evidence="6">
    <location>
        <begin position="145"/>
        <end position="171"/>
    </location>
</feature>
<feature type="transmembrane region" description="Helical" evidence="6">
    <location>
        <begin position="86"/>
        <end position="111"/>
    </location>
</feature>
<reference evidence="8" key="1">
    <citation type="journal article" date="2014" name="Proc. Natl. Acad. Sci. U.S.A.">
        <title>Extensive sampling of basidiomycete genomes demonstrates inadequacy of the white-rot/brown-rot paradigm for wood decay fungi.</title>
        <authorList>
            <person name="Riley R."/>
            <person name="Salamov A.A."/>
            <person name="Brown D.W."/>
            <person name="Nagy L.G."/>
            <person name="Floudas D."/>
            <person name="Held B.W."/>
            <person name="Levasseur A."/>
            <person name="Lombard V."/>
            <person name="Morin E."/>
            <person name="Otillar R."/>
            <person name="Lindquist E.A."/>
            <person name="Sun H."/>
            <person name="LaButti K.M."/>
            <person name="Schmutz J."/>
            <person name="Jabbour D."/>
            <person name="Luo H."/>
            <person name="Baker S.E."/>
            <person name="Pisabarro A.G."/>
            <person name="Walton J.D."/>
            <person name="Blanchette R.A."/>
            <person name="Henrissat B."/>
            <person name="Martin F."/>
            <person name="Cullen D."/>
            <person name="Hibbett D.S."/>
            <person name="Grigoriev I.V."/>
        </authorList>
    </citation>
    <scope>NUCLEOTIDE SEQUENCE [LARGE SCALE GENOMIC DNA]</scope>
    <source>
        <strain evidence="8">CBS 339.88</strain>
    </source>
</reference>
<dbReference type="InterPro" id="IPR036259">
    <property type="entry name" value="MFS_trans_sf"/>
</dbReference>
<dbReference type="Pfam" id="PF07690">
    <property type="entry name" value="MFS_1"/>
    <property type="match status" value="1"/>
</dbReference>
<sequence>MTDISPPRSPSRNPSRRSAERARFSPVTLIIPVAVVYRFALLLPTTTSLKVMQLVACRIWYHWNDPSTIPAGESCLTPGVDQYYSAIASILAICDGISGIFGCGVASFLSATFGRKPVLLGIIFIGIVDYFLLFTAQLLQGWRQIVAFAIWWACEMTGSTVAIYFVINAYIIDLAQAEERSVTLSRITGWKFLGSALSFSLGGLITARADDTTSVFIISLGIFVLLLSYTAVALPESFSASKREELRRERAAAAHSSKSWIQKLKSSTAIVSEPLQTLKPDYNPLTGRLNWRLVYCAIHIFIVTVADGYASTAMMLYFNIHYKYTPAQTGYVLTIYNITNVVVLTALVPLVVRLARPFYERQEPTGLSEPETPAGDSSNYTEITDEGVPNEVVSSTSDHLDVHIALVSWAVESLAYIAVGATTTVAAQLLAVSCIGLGAGRAPMFRSLVAASVEPLKQGEALASIEMVFNMATMLSPILMGNIMTLTISTSPQMIFYVHAAIVASGAAVLFFVKDSDRYQKPAILLEPGD</sequence>
<protein>
    <recommendedName>
        <fullName evidence="9">Major facilitator superfamily (MFS) profile domain-containing protein</fullName>
    </recommendedName>
</protein>
<feature type="transmembrane region" description="Helical" evidence="6">
    <location>
        <begin position="215"/>
        <end position="234"/>
    </location>
</feature>
<dbReference type="EMBL" id="KL142375">
    <property type="protein sequence ID" value="KDR78026.1"/>
    <property type="molecule type" value="Genomic_DNA"/>
</dbReference>
<keyword evidence="3 6" id="KW-1133">Transmembrane helix</keyword>
<feature type="transmembrane region" description="Helical" evidence="6">
    <location>
        <begin position="192"/>
        <end position="209"/>
    </location>
</feature>
<feature type="transmembrane region" description="Helical" evidence="6">
    <location>
        <begin position="118"/>
        <end position="139"/>
    </location>
</feature>
<keyword evidence="2 6" id="KW-0812">Transmembrane</keyword>
<evidence type="ECO:0008006" key="9">
    <source>
        <dbReference type="Google" id="ProtNLM"/>
    </source>
</evidence>
<evidence type="ECO:0000256" key="6">
    <source>
        <dbReference type="SAM" id="Phobius"/>
    </source>
</evidence>
<evidence type="ECO:0000256" key="2">
    <source>
        <dbReference type="ARBA" id="ARBA00022692"/>
    </source>
</evidence>
<evidence type="ECO:0000256" key="5">
    <source>
        <dbReference type="SAM" id="MobiDB-lite"/>
    </source>
</evidence>
<dbReference type="OrthoDB" id="3026777at2759"/>
<evidence type="ECO:0000256" key="4">
    <source>
        <dbReference type="ARBA" id="ARBA00023136"/>
    </source>
</evidence>
<dbReference type="GO" id="GO:0022857">
    <property type="term" value="F:transmembrane transporter activity"/>
    <property type="evidence" value="ECO:0007669"/>
    <property type="project" value="InterPro"/>
</dbReference>
<dbReference type="AlphaFoldDB" id="A0A067T4I8"/>
<feature type="region of interest" description="Disordered" evidence="5">
    <location>
        <begin position="1"/>
        <end position="20"/>
    </location>
</feature>
<feature type="transmembrane region" description="Helical" evidence="6">
    <location>
        <begin position="467"/>
        <end position="488"/>
    </location>
</feature>
<dbReference type="SUPFAM" id="SSF103473">
    <property type="entry name" value="MFS general substrate transporter"/>
    <property type="match status" value="2"/>
</dbReference>
<proteinExistence type="predicted"/>
<dbReference type="InterPro" id="IPR011701">
    <property type="entry name" value="MFS"/>
</dbReference>
<evidence type="ECO:0000256" key="3">
    <source>
        <dbReference type="ARBA" id="ARBA00022989"/>
    </source>
</evidence>
<feature type="transmembrane region" description="Helical" evidence="6">
    <location>
        <begin position="494"/>
        <end position="513"/>
    </location>
</feature>
<evidence type="ECO:0000313" key="7">
    <source>
        <dbReference type="EMBL" id="KDR78026.1"/>
    </source>
</evidence>
<dbReference type="Proteomes" id="UP000027222">
    <property type="component" value="Unassembled WGS sequence"/>
</dbReference>
<feature type="transmembrane region" description="Helical" evidence="6">
    <location>
        <begin position="330"/>
        <end position="352"/>
    </location>
</feature>
<dbReference type="GO" id="GO:0016020">
    <property type="term" value="C:membrane"/>
    <property type="evidence" value="ECO:0007669"/>
    <property type="project" value="UniProtKB-SubCell"/>
</dbReference>
<keyword evidence="8" id="KW-1185">Reference proteome</keyword>
<dbReference type="PANTHER" id="PTHR23507:SF1">
    <property type="entry name" value="FI18259P1-RELATED"/>
    <property type="match status" value="1"/>
</dbReference>
<comment type="subcellular location">
    <subcellularLocation>
        <location evidence="1">Membrane</location>
        <topology evidence="1">Multi-pass membrane protein</topology>
    </subcellularLocation>
</comment>
<accession>A0A067T4I8</accession>
<dbReference type="PANTHER" id="PTHR23507">
    <property type="entry name" value="ZGC:174356"/>
    <property type="match status" value="1"/>
</dbReference>
<evidence type="ECO:0000313" key="8">
    <source>
        <dbReference type="Proteomes" id="UP000027222"/>
    </source>
</evidence>
<name>A0A067T4I8_GALM3</name>
<keyword evidence="4 6" id="KW-0472">Membrane</keyword>
<gene>
    <name evidence="7" type="ORF">GALMADRAFT_138183</name>
</gene>
<organism evidence="7 8">
    <name type="scientific">Galerina marginata (strain CBS 339.88)</name>
    <dbReference type="NCBI Taxonomy" id="685588"/>
    <lineage>
        <taxon>Eukaryota</taxon>
        <taxon>Fungi</taxon>
        <taxon>Dikarya</taxon>
        <taxon>Basidiomycota</taxon>
        <taxon>Agaricomycotina</taxon>
        <taxon>Agaricomycetes</taxon>
        <taxon>Agaricomycetidae</taxon>
        <taxon>Agaricales</taxon>
        <taxon>Agaricineae</taxon>
        <taxon>Strophariaceae</taxon>
        <taxon>Galerina</taxon>
    </lineage>
</organism>
<feature type="transmembrane region" description="Helical" evidence="6">
    <location>
        <begin position="293"/>
        <end position="318"/>
    </location>
</feature>
<evidence type="ECO:0000256" key="1">
    <source>
        <dbReference type="ARBA" id="ARBA00004141"/>
    </source>
</evidence>
<dbReference type="Gene3D" id="1.20.1250.20">
    <property type="entry name" value="MFS general substrate transporter like domains"/>
    <property type="match status" value="2"/>
</dbReference>
<feature type="transmembrane region" description="Helical" evidence="6">
    <location>
        <begin position="21"/>
        <end position="40"/>
    </location>
</feature>
<dbReference type="HOGENOM" id="CLU_036629_0_0_1"/>